<dbReference type="STRING" id="768670.Calni_1261"/>
<keyword evidence="4" id="KW-1185">Reference proteome</keyword>
<accession>E4TJA2</accession>
<dbReference type="AlphaFoldDB" id="E4TJA2"/>
<evidence type="ECO:0000313" key="3">
    <source>
        <dbReference type="EMBL" id="ADR19169.1"/>
    </source>
</evidence>
<dbReference type="HOGENOM" id="CLU_030024_5_2_0"/>
<dbReference type="KEGG" id="cni:Calni_1261"/>
<organism evidence="3 4">
    <name type="scientific">Calditerrivibrio nitroreducens (strain DSM 19672 / NBRC 101217 / Yu37-1)</name>
    <dbReference type="NCBI Taxonomy" id="768670"/>
    <lineage>
        <taxon>Bacteria</taxon>
        <taxon>Pseudomonadati</taxon>
        <taxon>Deferribacterota</taxon>
        <taxon>Deferribacteres</taxon>
        <taxon>Deferribacterales</taxon>
        <taxon>Calditerrivibrionaceae</taxon>
    </lineage>
</organism>
<dbReference type="eggNOG" id="COG0726">
    <property type="taxonomic scope" value="Bacteria"/>
</dbReference>
<dbReference type="RefSeq" id="WP_013451381.1">
    <property type="nucleotide sequence ID" value="NC_014758.1"/>
</dbReference>
<dbReference type="InterPro" id="IPR011330">
    <property type="entry name" value="Glyco_hydro/deAcase_b/a-brl"/>
</dbReference>
<evidence type="ECO:0000256" key="1">
    <source>
        <dbReference type="ARBA" id="ARBA00022729"/>
    </source>
</evidence>
<dbReference type="Gene3D" id="3.20.20.370">
    <property type="entry name" value="Glycoside hydrolase/deacetylase"/>
    <property type="match status" value="1"/>
</dbReference>
<dbReference type="GO" id="GO:0016810">
    <property type="term" value="F:hydrolase activity, acting on carbon-nitrogen (but not peptide) bonds"/>
    <property type="evidence" value="ECO:0007669"/>
    <property type="project" value="InterPro"/>
</dbReference>
<evidence type="ECO:0000259" key="2">
    <source>
        <dbReference type="PROSITE" id="PS51677"/>
    </source>
</evidence>
<gene>
    <name evidence="3" type="ordered locus">Calni_1261</name>
</gene>
<dbReference type="PANTHER" id="PTHR34216">
    <property type="match status" value="1"/>
</dbReference>
<proteinExistence type="predicted"/>
<dbReference type="EMBL" id="CP002347">
    <property type="protein sequence ID" value="ADR19169.1"/>
    <property type="molecule type" value="Genomic_DNA"/>
</dbReference>
<name>E4TJA2_CALNY</name>
<dbReference type="CDD" id="cd10918">
    <property type="entry name" value="CE4_NodB_like_5s_6s"/>
    <property type="match status" value="1"/>
</dbReference>
<evidence type="ECO:0000313" key="4">
    <source>
        <dbReference type="Proteomes" id="UP000007039"/>
    </source>
</evidence>
<dbReference type="PROSITE" id="PS51677">
    <property type="entry name" value="NODB"/>
    <property type="match status" value="1"/>
</dbReference>
<dbReference type="PANTHER" id="PTHR34216:SF7">
    <property type="entry name" value="POLY-BETA-1,6-N-ACETYL-D-GLUCOSAMINE N-DEACETYLASE"/>
    <property type="match status" value="1"/>
</dbReference>
<dbReference type="OrthoDB" id="9776235at2"/>
<dbReference type="Pfam" id="PF01522">
    <property type="entry name" value="Polysacc_deac_1"/>
    <property type="match status" value="1"/>
</dbReference>
<dbReference type="SUPFAM" id="SSF88713">
    <property type="entry name" value="Glycoside hydrolase/deacetylase"/>
    <property type="match status" value="1"/>
</dbReference>
<dbReference type="InterPro" id="IPR002509">
    <property type="entry name" value="NODB_dom"/>
</dbReference>
<reference key="1">
    <citation type="submission" date="2010-11" db="EMBL/GenBank/DDBJ databases">
        <title>The complete genome of chromosome of Calditerrivibrio nitroreducens DSM 19672.</title>
        <authorList>
            <consortium name="US DOE Joint Genome Institute (JGI-PGF)"/>
            <person name="Lucas S."/>
            <person name="Copeland A."/>
            <person name="Lapidus A."/>
            <person name="Bruce D."/>
            <person name="Goodwin L."/>
            <person name="Pitluck S."/>
            <person name="Kyrpides N."/>
            <person name="Mavromatis K."/>
            <person name="Ivanova N."/>
            <person name="Mikhailova N."/>
            <person name="Zeytun A."/>
            <person name="Brettin T."/>
            <person name="Detter J.C."/>
            <person name="Tapia R."/>
            <person name="Han C."/>
            <person name="Land M."/>
            <person name="Hauser L."/>
            <person name="Markowitz V."/>
            <person name="Cheng J.-F."/>
            <person name="Hugenholtz P."/>
            <person name="Woyke T."/>
            <person name="Wu D."/>
            <person name="Spring S."/>
            <person name="Schroeder M."/>
            <person name="Brambilla E."/>
            <person name="Klenk H.-P."/>
            <person name="Eisen J.A."/>
        </authorList>
    </citation>
    <scope>NUCLEOTIDE SEQUENCE [LARGE SCALE GENOMIC DNA]</scope>
    <source>
        <strain>DSM 19672</strain>
    </source>
</reference>
<dbReference type="Proteomes" id="UP000007039">
    <property type="component" value="Chromosome"/>
</dbReference>
<dbReference type="InterPro" id="IPR051398">
    <property type="entry name" value="Polysacch_Deacetylase"/>
</dbReference>
<keyword evidence="1" id="KW-0732">Signal</keyword>
<feature type="domain" description="NodB homology" evidence="2">
    <location>
        <begin position="64"/>
        <end position="253"/>
    </location>
</feature>
<protein>
    <submittedName>
        <fullName evidence="3">Polysaccharide deacetylase</fullName>
    </submittedName>
</protein>
<reference evidence="3 4" key="2">
    <citation type="journal article" date="2011" name="Stand. Genomic Sci.">
        <title>Complete genome sequence of Calditerrivibrio nitroreducens type strain (Yu37-1).</title>
        <authorList>
            <person name="Pitluck S."/>
            <person name="Sikorski J."/>
            <person name="Zeytun A."/>
            <person name="Lapidus A."/>
            <person name="Nolan M."/>
            <person name="Lucas S."/>
            <person name="Hammon N."/>
            <person name="Deshpande S."/>
            <person name="Cheng J.F."/>
            <person name="Tapia R."/>
            <person name="Han C."/>
            <person name="Goodwin L."/>
            <person name="Liolios K."/>
            <person name="Pagani I."/>
            <person name="Ivanova N."/>
            <person name="Mavromatis K."/>
            <person name="Pati A."/>
            <person name="Chen A."/>
            <person name="Palaniappan K."/>
            <person name="Hauser L."/>
            <person name="Chang Y.J."/>
            <person name="Jeffries C.D."/>
            <person name="Detter J.C."/>
            <person name="Brambilla E."/>
            <person name="Djao O.D."/>
            <person name="Rohde M."/>
            <person name="Spring S."/>
            <person name="Goker M."/>
            <person name="Woyke T."/>
            <person name="Bristow J."/>
            <person name="Eisen J.A."/>
            <person name="Markowitz V."/>
            <person name="Hugenholtz P."/>
            <person name="Kyrpides N.C."/>
            <person name="Klenk H.P."/>
            <person name="Land M."/>
        </authorList>
    </citation>
    <scope>NUCLEOTIDE SEQUENCE [LARGE SCALE GENOMIC DNA]</scope>
    <source>
        <strain evidence="4">DSM 19672 / NBRC 101217 / Yu37-1</strain>
    </source>
</reference>
<sequence>MSQINVLMYHQVGKFKNITTHKATYCDVGRFRSQLGLMKMYGYKSVTLDDIYLYLSGKKEIPEKSVVLTFDDGYENFYEYAFPALQEYGFSAIVYLVAGKIGDKADWLEKDGHFPAQLMSVQQIRELKKYGILFGSHGYDHLRLTQQEYYVAKNDIEKSKKVLEDLLGEEVKHFCYPYGDHNIEIMKITQEAGYLTGVTCERSSITQDIDPLAIPRKAVSFGDSILGFAWKLFFKNKPKRKLLSLYQEEKDSK</sequence>
<dbReference type="GO" id="GO:0005975">
    <property type="term" value="P:carbohydrate metabolic process"/>
    <property type="evidence" value="ECO:0007669"/>
    <property type="project" value="InterPro"/>
</dbReference>